<sequence length="1019" mass="109623">MSRDVKFNIKLSIDGKEHIVTASTNVKKLATEFNNAYKESNKVKDSLLRFSQISSAFNNVMGGLQQLTGIMHEYTEASAVQEQAEVKLETVMRQRMNATDESIESIKKLASAQQELGIIGDEVQIEGAQQMATFLNEKSSIEVLLPAMNNLLAQQKGYNATGQDAVTIGNLIGKVMQGQTSALKRVGITFTEAEEKILKYGNESQRAATLAQVITNNVGNMNAALAQTETGKAKQLSNTIGDLKEEVGALFARLEPTIVAVGEFGLAFSAVASVASGLKAVWVGITGFTGAMSLAKVQVIAFTVCQKAQSAATAICTAVTNAARNAQIAYATGAGISTVATYALRAALISLMAATGVGLVIAGIGMAIGALINNSDEATESLKKLEEQKNNVAQASQQEAALLNQTRTAYELNIQKLKNFHGTKEQEKKIVEEMNNTYGQTMGYFSSVNEWYNALIKNSKAYTEQMIAEAQARQIANQIAENEQKKYELIYNQDGSKKRYSLKREKQAIIGEGLLGPRVVGSREVKGSSEFEKAEAKINALNKRNKALKGRLQRTIAKQPKMVVKGASTPPQGTINNPPKHKATTPHPPKHKATTPHPPKNTTPADSKDPVLTYKEKASTIEEMRDNIAIYEKKQEKATETEIADINRTIKKWRDKIAVMQEIGTEKVEENPSMERNQNAKTLDEYEDNLKKVHELQGKASIDEIAALNKEEKLWQDKIALMREAGMQQPEPKVNVSANNFKDIRANIEILQKQMDTAEAKERKNLSRQIKMWQKKADVMQRAADIDTFSAIKDGWGNISGIAEGIDSITNALDGNKNAWQAISGVVNGVIQVFQGIQGVITLLQVLGIVTDATAVSQTAVATATTATTAAQASSVAAGETQVAAEATQVVANKVLAASLVELASAQFFAAHASIPFVGAGLAAGFSATARTVVATMGIPFAKGGVISGPTLALVGEYAGASNNPEVIAPLDKLRSMIKPQGGIGGNVQFKISGRQLVGVIANETRISSKSGRRTNINI</sequence>
<feature type="transmembrane region" description="Helical" evidence="3">
    <location>
        <begin position="346"/>
        <end position="372"/>
    </location>
</feature>
<dbReference type="STRING" id="419005.HMPREF1860_01848"/>
<keyword evidence="1" id="KW-0175">Coiled coil</keyword>
<proteinExistence type="predicted"/>
<feature type="coiled-coil region" evidence="1">
    <location>
        <begin position="368"/>
        <end position="405"/>
    </location>
</feature>
<feature type="compositionally biased region" description="Basic residues" evidence="2">
    <location>
        <begin position="579"/>
        <end position="594"/>
    </location>
</feature>
<feature type="coiled-coil region" evidence="1">
    <location>
        <begin position="741"/>
        <end position="783"/>
    </location>
</feature>
<feature type="region of interest" description="Disordered" evidence="2">
    <location>
        <begin position="560"/>
        <end position="612"/>
    </location>
</feature>
<dbReference type="RefSeq" id="WP_060933259.1">
    <property type="nucleotide sequence ID" value="NZ_KQ960560.1"/>
</dbReference>
<organism evidence="4">
    <name type="scientific">Prevotella amnii</name>
    <dbReference type="NCBI Taxonomy" id="419005"/>
    <lineage>
        <taxon>Bacteria</taxon>
        <taxon>Pseudomonadati</taxon>
        <taxon>Bacteroidota</taxon>
        <taxon>Bacteroidia</taxon>
        <taxon>Bacteroidales</taxon>
        <taxon>Prevotellaceae</taxon>
        <taxon>Prevotella</taxon>
    </lineage>
</organism>
<feature type="coiled-coil region" evidence="1">
    <location>
        <begin position="614"/>
        <end position="656"/>
    </location>
</feature>
<keyword evidence="3" id="KW-0472">Membrane</keyword>
<name>A0A134B589_9BACT</name>
<evidence type="ECO:0000313" key="4">
    <source>
        <dbReference type="EMBL" id="KXB75105.1"/>
    </source>
</evidence>
<dbReference type="EMBL" id="LSDL01000125">
    <property type="protein sequence ID" value="KXB75105.1"/>
    <property type="molecule type" value="Genomic_DNA"/>
</dbReference>
<accession>A0A134B589</accession>
<dbReference type="Proteomes" id="UP000070531">
    <property type="component" value="Unassembled WGS sequence"/>
</dbReference>
<dbReference type="AlphaFoldDB" id="A0A134B589"/>
<gene>
    <name evidence="4" type="ORF">HMPREF1860_01848</name>
</gene>
<keyword evidence="3" id="KW-1133">Transmembrane helix</keyword>
<evidence type="ECO:0000256" key="1">
    <source>
        <dbReference type="SAM" id="Coils"/>
    </source>
</evidence>
<evidence type="ECO:0008006" key="6">
    <source>
        <dbReference type="Google" id="ProtNLM"/>
    </source>
</evidence>
<evidence type="ECO:0000313" key="5">
    <source>
        <dbReference type="Proteomes" id="UP000070531"/>
    </source>
</evidence>
<feature type="coiled-coil region" evidence="1">
    <location>
        <begin position="531"/>
        <end position="558"/>
    </location>
</feature>
<protein>
    <recommendedName>
        <fullName evidence="6">Tape measure domain protein</fullName>
    </recommendedName>
</protein>
<evidence type="ECO:0000256" key="2">
    <source>
        <dbReference type="SAM" id="MobiDB-lite"/>
    </source>
</evidence>
<reference evidence="4 5" key="1">
    <citation type="submission" date="2016-01" db="EMBL/GenBank/DDBJ databases">
        <authorList>
            <person name="Oliw E.H."/>
        </authorList>
    </citation>
    <scope>NUCLEOTIDE SEQUENCE [LARGE SCALE GENOMIC DNA]</scope>
    <source>
        <strain evidence="4 5">DNF00307</strain>
    </source>
</reference>
<comment type="caution">
    <text evidence="4">The sequence shown here is derived from an EMBL/GenBank/DDBJ whole genome shotgun (WGS) entry which is preliminary data.</text>
</comment>
<keyword evidence="3" id="KW-0812">Transmembrane</keyword>
<evidence type="ECO:0000256" key="3">
    <source>
        <dbReference type="SAM" id="Phobius"/>
    </source>
</evidence>
<dbReference type="PATRIC" id="fig|419005.5.peg.1845"/>